<evidence type="ECO:0000313" key="6">
    <source>
        <dbReference type="Proteomes" id="UP001642483"/>
    </source>
</evidence>
<dbReference type="CDD" id="cd22032">
    <property type="entry name" value="HMG-box_SoxF"/>
    <property type="match status" value="1"/>
</dbReference>
<feature type="compositionally biased region" description="Basic and acidic residues" evidence="3">
    <location>
        <begin position="247"/>
        <end position="258"/>
    </location>
</feature>
<dbReference type="PANTHER" id="PTHR10270:SF317">
    <property type="entry name" value="TRANSCRIPTION FACTOR SOX-15-RELATED"/>
    <property type="match status" value="1"/>
</dbReference>
<feature type="region of interest" description="Disordered" evidence="3">
    <location>
        <begin position="148"/>
        <end position="186"/>
    </location>
</feature>
<keyword evidence="6" id="KW-1185">Reference proteome</keyword>
<evidence type="ECO:0000313" key="5">
    <source>
        <dbReference type="EMBL" id="CAK8690414.1"/>
    </source>
</evidence>
<dbReference type="EMBL" id="CAWYQH010000119">
    <property type="protein sequence ID" value="CAK8690414.1"/>
    <property type="molecule type" value="Genomic_DNA"/>
</dbReference>
<protein>
    <recommendedName>
        <fullName evidence="4">HMG box domain-containing protein</fullName>
    </recommendedName>
</protein>
<comment type="caution">
    <text evidence="5">The sequence shown here is derived from an EMBL/GenBank/DDBJ whole genome shotgun (WGS) entry which is preliminary data.</text>
</comment>
<dbReference type="Proteomes" id="UP001642483">
    <property type="component" value="Unassembled WGS sequence"/>
</dbReference>
<accession>A0ABP0GF48</accession>
<evidence type="ECO:0000259" key="4">
    <source>
        <dbReference type="PROSITE" id="PS50118"/>
    </source>
</evidence>
<feature type="domain" description="HMG box" evidence="4">
    <location>
        <begin position="189"/>
        <end position="257"/>
    </location>
</feature>
<dbReference type="PANTHER" id="PTHR10270">
    <property type="entry name" value="SOX TRANSCRIPTION FACTOR"/>
    <property type="match status" value="1"/>
</dbReference>
<feature type="DNA-binding region" description="HMG box" evidence="2">
    <location>
        <begin position="189"/>
        <end position="257"/>
    </location>
</feature>
<sequence length="877" mass="97285">MAGLLHVVPDVTSIESYRNVSHDCPKSTTAYTGVYTSISTYSPHRRSADAIILSQSTSATPESVDSHLSYSSSNLQSSNIPPPLCSYPEMAACDVSPYYNTSNALYMSNVFGNPPLTNPTPYQYPYYDIVSSQSVSLCSRMGASTHYPENYTSSPHGQGMGSPPLMRGRNTGRANDVTKSTKRKEEPRIRRPMNAFMCWAKTERKRMAEAYPDHHNAELSKMLGKKWKEMSAEDKCPYVTEAESLRKKHMEEHPDYKYRPRRKPKEPKNKRCKTNSSDLKITHSQTNRFLGAGSFENLHSVKALSKTNTCVEKANSANQFYRNGAVSVRHNHSNNNSYNKSKHFRRSLDCFRVSGEKHLVANTGTKYLSDMKSTQDADSAVGLGVHSGDSFFPPEGNFLQPFKKHSDMSTPAEIVKHFFEDSATLKPSVGFDGLLCSIDRPGFPSSFTFGNSYSAANFAPEYDRASLPVMEPSVLQFPVGETSHDSSFYPNPESVSAIRPVASANSNCDARIMEVETQKTPSTFDKRSRHDAPENVYAGIYSENHCSDLTASYIQGMKPMFDTSYYENPANFNPCFSAAEYVNQCNPFNAADRVTTNSTSNNSSDVVNALSDVRVSAQVNDESNHLSSLTKDAGFYQKPVYASFKDNQYTNRFTGVNLDSTSIYNSIVKSAVPLCPISSKTLSSSYLPGYSSKSCNNEPAIKHEIQPTLKSYSEHIKDIPGENEPKQPFESCSNAIQRLDKVDPTAHASQLYDTYDNHKNTTMKCSPGLAEEEFRESTNLNSQHETTLSVGNHCYSFSDRAGNVASNRAEYDLMHTSQALPQGTTYRPHIYAKSSTSTSSPTALRVGKSISPSAEGIPTNDIQERENFDHVDCPLSQ</sequence>
<evidence type="ECO:0000256" key="2">
    <source>
        <dbReference type="PROSITE-ProRule" id="PRU00267"/>
    </source>
</evidence>
<dbReference type="SMART" id="SM00398">
    <property type="entry name" value="HMG"/>
    <property type="match status" value="1"/>
</dbReference>
<dbReference type="SUPFAM" id="SSF47095">
    <property type="entry name" value="HMG-box"/>
    <property type="match status" value="1"/>
</dbReference>
<keyword evidence="2" id="KW-0539">Nucleus</keyword>
<organism evidence="5 6">
    <name type="scientific">Clavelina lepadiformis</name>
    <name type="common">Light-bulb sea squirt</name>
    <name type="synonym">Ascidia lepadiformis</name>
    <dbReference type="NCBI Taxonomy" id="159417"/>
    <lineage>
        <taxon>Eukaryota</taxon>
        <taxon>Metazoa</taxon>
        <taxon>Chordata</taxon>
        <taxon>Tunicata</taxon>
        <taxon>Ascidiacea</taxon>
        <taxon>Aplousobranchia</taxon>
        <taxon>Clavelinidae</taxon>
        <taxon>Clavelina</taxon>
    </lineage>
</organism>
<dbReference type="PROSITE" id="PS50118">
    <property type="entry name" value="HMG_BOX_2"/>
    <property type="match status" value="1"/>
</dbReference>
<feature type="compositionally biased region" description="Basic residues" evidence="3">
    <location>
        <begin position="259"/>
        <end position="273"/>
    </location>
</feature>
<dbReference type="InterPro" id="IPR009071">
    <property type="entry name" value="HMG_box_dom"/>
</dbReference>
<dbReference type="InterPro" id="IPR036910">
    <property type="entry name" value="HMG_box_dom_sf"/>
</dbReference>
<dbReference type="Pfam" id="PF00505">
    <property type="entry name" value="HMG_box"/>
    <property type="match status" value="1"/>
</dbReference>
<name>A0ABP0GF48_CLALP</name>
<reference evidence="5 6" key="1">
    <citation type="submission" date="2024-02" db="EMBL/GenBank/DDBJ databases">
        <authorList>
            <person name="Daric V."/>
            <person name="Darras S."/>
        </authorList>
    </citation>
    <scope>NUCLEOTIDE SEQUENCE [LARGE SCALE GENOMIC DNA]</scope>
</reference>
<dbReference type="InterPro" id="IPR050140">
    <property type="entry name" value="SRY-related_HMG-box_TF-like"/>
</dbReference>
<dbReference type="Gene3D" id="1.10.30.10">
    <property type="entry name" value="High mobility group box domain"/>
    <property type="match status" value="1"/>
</dbReference>
<evidence type="ECO:0000256" key="3">
    <source>
        <dbReference type="SAM" id="MobiDB-lite"/>
    </source>
</evidence>
<feature type="region of interest" description="Disordered" evidence="3">
    <location>
        <begin position="832"/>
        <end position="877"/>
    </location>
</feature>
<gene>
    <name evidence="5" type="ORF">CVLEPA_LOCUS23037</name>
</gene>
<feature type="region of interest" description="Disordered" evidence="3">
    <location>
        <begin position="247"/>
        <end position="277"/>
    </location>
</feature>
<keyword evidence="1 2" id="KW-0238">DNA-binding</keyword>
<evidence type="ECO:0000256" key="1">
    <source>
        <dbReference type="ARBA" id="ARBA00023125"/>
    </source>
</evidence>
<feature type="compositionally biased region" description="Basic and acidic residues" evidence="3">
    <location>
        <begin position="862"/>
        <end position="877"/>
    </location>
</feature>
<proteinExistence type="predicted"/>